<evidence type="ECO:0000313" key="4">
    <source>
        <dbReference type="Proteomes" id="UP000600080"/>
    </source>
</evidence>
<keyword evidence="2" id="KW-1133">Transmembrane helix</keyword>
<sequence length="311" mass="32989">MVSRWRPLPDTLDTDAQLLAQELRALKEQTGLSLDGLSRKTPYSKSAWHRYLNGEKLPPRGAVVALGQVAGVDQGPLLLLHDAAFHARTAPLAGPPGPGPAPGPAPAPVPTSAYLPTAAPDPEERPGRLRGLPRGARRLRNVGALVALAALVATMGAAASMVQIPAHGPRSVWGPSDACHGHRCQGRYPRRYGCSHDARAESTIVDTTYTVRLRFSPLCGTVWSEVEPRSGSAQKVSIWVGRDARLTSHPEGREGLAVSPMLATTDLRDAVACAKVTDRVACTGAVELKSPARPGGGEDFPAPNFLEQVMR</sequence>
<dbReference type="SUPFAM" id="SSF47413">
    <property type="entry name" value="lambda repressor-like DNA-binding domains"/>
    <property type="match status" value="1"/>
</dbReference>
<evidence type="ECO:0008006" key="5">
    <source>
        <dbReference type="Google" id="ProtNLM"/>
    </source>
</evidence>
<gene>
    <name evidence="3" type="ORF">GCM10012285_18840</name>
</gene>
<dbReference type="CDD" id="cd00093">
    <property type="entry name" value="HTH_XRE"/>
    <property type="match status" value="1"/>
</dbReference>
<dbReference type="RefSeq" id="WP_189097104.1">
    <property type="nucleotide sequence ID" value="NZ_BMND01000005.1"/>
</dbReference>
<evidence type="ECO:0000256" key="2">
    <source>
        <dbReference type="SAM" id="Phobius"/>
    </source>
</evidence>
<comment type="caution">
    <text evidence="3">The sequence shown here is derived from an EMBL/GenBank/DDBJ whole genome shotgun (WGS) entry which is preliminary data.</text>
</comment>
<dbReference type="InterPro" id="IPR021224">
    <property type="entry name" value="DUF2690"/>
</dbReference>
<evidence type="ECO:0000256" key="1">
    <source>
        <dbReference type="SAM" id="MobiDB-lite"/>
    </source>
</evidence>
<proteinExistence type="predicted"/>
<reference evidence="4" key="1">
    <citation type="journal article" date="2019" name="Int. J. Syst. Evol. Microbiol.">
        <title>The Global Catalogue of Microorganisms (GCM) 10K type strain sequencing project: providing services to taxonomists for standard genome sequencing and annotation.</title>
        <authorList>
            <consortium name="The Broad Institute Genomics Platform"/>
            <consortium name="The Broad Institute Genome Sequencing Center for Infectious Disease"/>
            <person name="Wu L."/>
            <person name="Ma J."/>
        </authorList>
    </citation>
    <scope>NUCLEOTIDE SEQUENCE [LARGE SCALE GENOMIC DNA]</scope>
    <source>
        <strain evidence="4">CGMCC 4.7323</strain>
    </source>
</reference>
<keyword evidence="2" id="KW-0472">Membrane</keyword>
<dbReference type="InterPro" id="IPR001387">
    <property type="entry name" value="Cro/C1-type_HTH"/>
</dbReference>
<protein>
    <recommendedName>
        <fullName evidence="5">XRE family transcriptional regulator</fullName>
    </recommendedName>
</protein>
<dbReference type="InterPro" id="IPR010982">
    <property type="entry name" value="Lambda_DNA-bd_dom_sf"/>
</dbReference>
<dbReference type="EMBL" id="BMND01000005">
    <property type="protein sequence ID" value="GGN40581.1"/>
    <property type="molecule type" value="Genomic_DNA"/>
</dbReference>
<evidence type="ECO:0000313" key="3">
    <source>
        <dbReference type="EMBL" id="GGN40581.1"/>
    </source>
</evidence>
<keyword evidence="2" id="KW-0812">Transmembrane</keyword>
<organism evidence="3 4">
    <name type="scientific">Streptomyces kronopolitis</name>
    <dbReference type="NCBI Taxonomy" id="1612435"/>
    <lineage>
        <taxon>Bacteria</taxon>
        <taxon>Bacillati</taxon>
        <taxon>Actinomycetota</taxon>
        <taxon>Actinomycetes</taxon>
        <taxon>Kitasatosporales</taxon>
        <taxon>Streptomycetaceae</taxon>
        <taxon>Streptomyces</taxon>
    </lineage>
</organism>
<accession>A0ABQ2J9K8</accession>
<name>A0ABQ2J9K8_9ACTN</name>
<dbReference type="GeneID" id="301547718"/>
<feature type="transmembrane region" description="Helical" evidence="2">
    <location>
        <begin position="142"/>
        <end position="162"/>
    </location>
</feature>
<feature type="compositionally biased region" description="Pro residues" evidence="1">
    <location>
        <begin position="93"/>
        <end position="109"/>
    </location>
</feature>
<keyword evidence="4" id="KW-1185">Reference proteome</keyword>
<dbReference type="Pfam" id="PF13560">
    <property type="entry name" value="HTH_31"/>
    <property type="match status" value="1"/>
</dbReference>
<dbReference type="Proteomes" id="UP000600080">
    <property type="component" value="Unassembled WGS sequence"/>
</dbReference>
<dbReference type="Pfam" id="PF10901">
    <property type="entry name" value="DUF2690"/>
    <property type="match status" value="1"/>
</dbReference>
<feature type="region of interest" description="Disordered" evidence="1">
    <location>
        <begin position="90"/>
        <end position="133"/>
    </location>
</feature>